<dbReference type="RefSeq" id="XP_008711009.1">
    <property type="nucleotide sequence ID" value="XM_008712787.1"/>
</dbReference>
<dbReference type="GeneID" id="19967820"/>
<accession>W2SC67</accession>
<keyword evidence="2" id="KW-1185">Reference proteome</keyword>
<evidence type="ECO:0008006" key="3">
    <source>
        <dbReference type="Google" id="ProtNLM"/>
    </source>
</evidence>
<protein>
    <recommendedName>
        <fullName evidence="3">F-box domain-containing protein</fullName>
    </recommendedName>
</protein>
<sequence length="560" mass="63275">MDNVPCQPCWLVALPQELLFGMIDYIDRKRDLYNLSRTCRALEDVCLRRLYARVDVEISKDKASSWTTGSLLAVRPHVVHVMKELVIRNGSLDQSKPIYNRRHASDAGTVEAYATDILEWVPVNQLRALSFLHTAPMSSRVLGVLATNHCQSLRELAAYDLGCLASQSLNLPNKLTALECHSMQDGRILENLVSINRSSLERLRIGQEKELVQQYSQTRVGFLAQAPQSATLFRSMSLGTLPSLRQLDLCGVDVSPLVPLEVEDALFFCELTRISLESCPGSVQLLHCLANTFNFARDSPLASNPQPIVQLKDFLFRSESPTTQVKEALLLFLDSFTGLRTLSLLLENASVLERVSTILCQQGPTLETLVLESRIQPRDNLGLDTSRPFGSGGYSQELWEQAINDICQLCPNLVELGMGFPWDDEVVRLRKTRLPTLPFLKTIHIRNFPENHALSQVGDYTIKEYATKFVDWVFPTLVGGSKPALETLAIGPTVYEGRWKTGSSRRQPAEFQRTHFFGIDWGLTRFRRWNFMVSPVSEKYMEELRGQKPLTGVFEQVWLK</sequence>
<dbReference type="Proteomes" id="UP000030752">
    <property type="component" value="Unassembled WGS sequence"/>
</dbReference>
<reference evidence="1 2" key="1">
    <citation type="submission" date="2013-03" db="EMBL/GenBank/DDBJ databases">
        <title>The Genome Sequence of Phialophora europaea CBS 101466.</title>
        <authorList>
            <consortium name="The Broad Institute Genomics Platform"/>
            <person name="Cuomo C."/>
            <person name="de Hoog S."/>
            <person name="Gorbushina A."/>
            <person name="Walker B."/>
            <person name="Young S.K."/>
            <person name="Zeng Q."/>
            <person name="Gargeya S."/>
            <person name="Fitzgerald M."/>
            <person name="Haas B."/>
            <person name="Abouelleil A."/>
            <person name="Allen A.W."/>
            <person name="Alvarado L."/>
            <person name="Arachchi H.M."/>
            <person name="Berlin A.M."/>
            <person name="Chapman S.B."/>
            <person name="Gainer-Dewar J."/>
            <person name="Goldberg J."/>
            <person name="Griggs A."/>
            <person name="Gujja S."/>
            <person name="Hansen M."/>
            <person name="Howarth C."/>
            <person name="Imamovic A."/>
            <person name="Ireland A."/>
            <person name="Larimer J."/>
            <person name="McCowan C."/>
            <person name="Murphy C."/>
            <person name="Pearson M."/>
            <person name="Poon T.W."/>
            <person name="Priest M."/>
            <person name="Roberts A."/>
            <person name="Saif S."/>
            <person name="Shea T."/>
            <person name="Sisk P."/>
            <person name="Sykes S."/>
            <person name="Wortman J."/>
            <person name="Nusbaum C."/>
            <person name="Birren B."/>
        </authorList>
    </citation>
    <scope>NUCLEOTIDE SEQUENCE [LARGE SCALE GENOMIC DNA]</scope>
    <source>
        <strain evidence="1 2">CBS 101466</strain>
    </source>
</reference>
<dbReference type="eggNOG" id="ENOG502RMHC">
    <property type="taxonomic scope" value="Eukaryota"/>
</dbReference>
<dbReference type="OrthoDB" id="5384871at2759"/>
<dbReference type="AlphaFoldDB" id="W2SC67"/>
<organism evidence="1 2">
    <name type="scientific">Cyphellophora europaea (strain CBS 101466)</name>
    <name type="common">Phialophora europaea</name>
    <dbReference type="NCBI Taxonomy" id="1220924"/>
    <lineage>
        <taxon>Eukaryota</taxon>
        <taxon>Fungi</taxon>
        <taxon>Dikarya</taxon>
        <taxon>Ascomycota</taxon>
        <taxon>Pezizomycotina</taxon>
        <taxon>Eurotiomycetes</taxon>
        <taxon>Chaetothyriomycetidae</taxon>
        <taxon>Chaetothyriales</taxon>
        <taxon>Cyphellophoraceae</taxon>
        <taxon>Cyphellophora</taxon>
    </lineage>
</organism>
<gene>
    <name evidence="1" type="ORF">HMPREF1541_00481</name>
</gene>
<proteinExistence type="predicted"/>
<dbReference type="HOGENOM" id="CLU_478167_0_0_1"/>
<evidence type="ECO:0000313" key="1">
    <source>
        <dbReference type="EMBL" id="ETN46297.1"/>
    </source>
</evidence>
<evidence type="ECO:0000313" key="2">
    <source>
        <dbReference type="Proteomes" id="UP000030752"/>
    </source>
</evidence>
<name>W2SC67_CYPE1</name>
<dbReference type="VEuPathDB" id="FungiDB:HMPREF1541_00481"/>
<dbReference type="InParanoid" id="W2SC67"/>
<dbReference type="EMBL" id="KB822711">
    <property type="protein sequence ID" value="ETN46297.1"/>
    <property type="molecule type" value="Genomic_DNA"/>
</dbReference>